<accession>A0ABS5I5U9</accession>
<feature type="domain" description="DUF5610" evidence="2">
    <location>
        <begin position="69"/>
        <end position="188"/>
    </location>
</feature>
<gene>
    <name evidence="3" type="ORF">G3R48_15540</name>
</gene>
<proteinExistence type="predicted"/>
<dbReference type="RefSeq" id="WP_153666140.1">
    <property type="nucleotide sequence ID" value="NZ_JAAIKR010000019.1"/>
</dbReference>
<comment type="caution">
    <text evidence="3">The sequence shown here is derived from an EMBL/GenBank/DDBJ whole genome shotgun (WGS) entry which is preliminary data.</text>
</comment>
<evidence type="ECO:0000256" key="1">
    <source>
        <dbReference type="SAM" id="MobiDB-lite"/>
    </source>
</evidence>
<dbReference type="Proteomes" id="UP000811844">
    <property type="component" value="Unassembled WGS sequence"/>
</dbReference>
<protein>
    <recommendedName>
        <fullName evidence="2">DUF5610 domain-containing protein</fullName>
    </recommendedName>
</protein>
<dbReference type="Pfam" id="PF18433">
    <property type="entry name" value="DUF5610"/>
    <property type="match status" value="1"/>
</dbReference>
<evidence type="ECO:0000313" key="4">
    <source>
        <dbReference type="Proteomes" id="UP000811844"/>
    </source>
</evidence>
<evidence type="ECO:0000259" key="2">
    <source>
        <dbReference type="Pfam" id="PF18433"/>
    </source>
</evidence>
<sequence length="211" mass="22366">MEIKSAGNLSHASSVANDATSKASADSTDKVNVSQTNATHKTAFRISKDYQNSSILAAQEKVSIASGDQSMALLYRAAVDSINTELEPSMGTDAIQKGMDAGVDYSPEATADRIVSFATNFFQMHQNQNHTQGFNDQLNGFMDKISGAIDTGFNDAKGILDGLKVLNGDIATGVDQTYDLVQQGLSKFKENTLSAHTSTSSQTVSVNGDAQ</sequence>
<dbReference type="Gene3D" id="1.10.132.90">
    <property type="match status" value="1"/>
</dbReference>
<feature type="region of interest" description="Disordered" evidence="1">
    <location>
        <begin position="1"/>
        <end position="34"/>
    </location>
</feature>
<keyword evidence="4" id="KW-1185">Reference proteome</keyword>
<name>A0ABS5I5U9_9GAMM</name>
<dbReference type="EMBL" id="JAAIKR010000019">
    <property type="protein sequence ID" value="MBR9729392.1"/>
    <property type="molecule type" value="Genomic_DNA"/>
</dbReference>
<dbReference type="InterPro" id="IPR041651">
    <property type="entry name" value="DUF5610"/>
</dbReference>
<reference evidence="3 4" key="1">
    <citation type="submission" date="2020-02" db="EMBL/GenBank/DDBJ databases">
        <title>Shewanella WXL01 sp. nov., a marine bacterium isolated from green algae in Luhuitou Fringing Reef (Northern South China Sea).</title>
        <authorList>
            <person name="Wang X."/>
        </authorList>
    </citation>
    <scope>NUCLEOTIDE SEQUENCE [LARGE SCALE GENOMIC DNA]</scope>
    <source>
        <strain evidence="3 4">MCCC 1A01895</strain>
    </source>
</reference>
<evidence type="ECO:0000313" key="3">
    <source>
        <dbReference type="EMBL" id="MBR9729392.1"/>
    </source>
</evidence>
<organism evidence="3 4">
    <name type="scientific">Shewanella intestini</name>
    <dbReference type="NCBI Taxonomy" id="2017544"/>
    <lineage>
        <taxon>Bacteria</taxon>
        <taxon>Pseudomonadati</taxon>
        <taxon>Pseudomonadota</taxon>
        <taxon>Gammaproteobacteria</taxon>
        <taxon>Alteromonadales</taxon>
        <taxon>Shewanellaceae</taxon>
        <taxon>Shewanella</taxon>
    </lineage>
</organism>
<feature type="compositionally biased region" description="Polar residues" evidence="1">
    <location>
        <begin position="7"/>
        <end position="34"/>
    </location>
</feature>